<organism evidence="1 2">
    <name type="scientific">Neurospora intermedia</name>
    <dbReference type="NCBI Taxonomy" id="5142"/>
    <lineage>
        <taxon>Eukaryota</taxon>
        <taxon>Fungi</taxon>
        <taxon>Dikarya</taxon>
        <taxon>Ascomycota</taxon>
        <taxon>Pezizomycotina</taxon>
        <taxon>Sordariomycetes</taxon>
        <taxon>Sordariomycetidae</taxon>
        <taxon>Sordariales</taxon>
        <taxon>Sordariaceae</taxon>
        <taxon>Neurospora</taxon>
    </lineage>
</organism>
<reference evidence="1 2" key="1">
    <citation type="submission" date="2023-09" db="EMBL/GenBank/DDBJ databases">
        <title>Multi-omics analysis of a traditional fermented food reveals byproduct-associated fungal strains for waste-to-food upcycling.</title>
        <authorList>
            <consortium name="Lawrence Berkeley National Laboratory"/>
            <person name="Rekdal V.M."/>
            <person name="Villalobos-Escobedo J.M."/>
            <person name="Rodriguez-Valeron N."/>
            <person name="Garcia M.O."/>
            <person name="Vasquez D.P."/>
            <person name="Damayanti I."/>
            <person name="Sorensen P.M."/>
            <person name="Baidoo E.E."/>
            <person name="De Carvalho A.C."/>
            <person name="Riley R."/>
            <person name="Lipzen A."/>
            <person name="He G."/>
            <person name="Yan M."/>
            <person name="Haridas S."/>
            <person name="Daum C."/>
            <person name="Yoshinaga Y."/>
            <person name="Ng V."/>
            <person name="Grigoriev I.V."/>
            <person name="Munk R."/>
            <person name="Nuraida L."/>
            <person name="Wijaya C.H."/>
            <person name="Morales P.-C."/>
            <person name="Keasling J.D."/>
        </authorList>
    </citation>
    <scope>NUCLEOTIDE SEQUENCE [LARGE SCALE GENOMIC DNA]</scope>
    <source>
        <strain evidence="1 2">FGSC 2613</strain>
    </source>
</reference>
<protein>
    <submittedName>
        <fullName evidence="1">Uncharacterized protein</fullName>
    </submittedName>
</protein>
<accession>A0ABR3CZS7</accession>
<gene>
    <name evidence="1" type="ORF">QR685DRAFT_548025</name>
</gene>
<proteinExistence type="predicted"/>
<evidence type="ECO:0000313" key="2">
    <source>
        <dbReference type="Proteomes" id="UP001451303"/>
    </source>
</evidence>
<comment type="caution">
    <text evidence="1">The sequence shown here is derived from an EMBL/GenBank/DDBJ whole genome shotgun (WGS) entry which is preliminary data.</text>
</comment>
<dbReference type="Proteomes" id="UP001451303">
    <property type="component" value="Unassembled WGS sequence"/>
</dbReference>
<keyword evidence="2" id="KW-1185">Reference proteome</keyword>
<evidence type="ECO:0000313" key="1">
    <source>
        <dbReference type="EMBL" id="KAL0465941.1"/>
    </source>
</evidence>
<name>A0ABR3CZS7_NEUIN</name>
<dbReference type="EMBL" id="JAVLET010000014">
    <property type="protein sequence ID" value="KAL0465941.1"/>
    <property type="molecule type" value="Genomic_DNA"/>
</dbReference>
<sequence>MPPYPSSHLWSGADAQVINHRNHTRGKTLGTRRALVHQSDWRTAHCNHFLRQMRQNAGAADLSFLSGLKSWKPWKAWKLIRPSGFGARVLCALCSWTLMLRSTGNNNFFVWDRATQIPCYVSCVYCAAFPMFKGTMLIQQRHGDKRGIHCNTRNTPPGSWGLLTGSEHGQQLTLNTASVKYATGRCNRSFGAKDFGPKHYFPRPTATIWACWSWNTSLHVLHEDLDAT</sequence>